<accession>A0A975KIF4</accession>
<protein>
    <submittedName>
        <fullName evidence="2">Uncharacterized protein</fullName>
    </submittedName>
</protein>
<keyword evidence="1" id="KW-0472">Membrane</keyword>
<organism evidence="2 3">
    <name type="scientific">Bacteroides eggerthii</name>
    <dbReference type="NCBI Taxonomy" id="28111"/>
    <lineage>
        <taxon>Bacteria</taxon>
        <taxon>Pseudomonadati</taxon>
        <taxon>Bacteroidota</taxon>
        <taxon>Bacteroidia</taxon>
        <taxon>Bacteroidales</taxon>
        <taxon>Bacteroidaceae</taxon>
        <taxon>Bacteroides</taxon>
    </lineage>
</organism>
<proteinExistence type="predicted"/>
<keyword evidence="1" id="KW-1133">Transmembrane helix</keyword>
<dbReference type="EMBL" id="CP072227">
    <property type="protein sequence ID" value="QUT46963.1"/>
    <property type="molecule type" value="Genomic_DNA"/>
</dbReference>
<dbReference type="Proteomes" id="UP000679226">
    <property type="component" value="Chromosome"/>
</dbReference>
<name>A0A975KIF4_9BACE</name>
<evidence type="ECO:0000256" key="1">
    <source>
        <dbReference type="SAM" id="Phobius"/>
    </source>
</evidence>
<keyword evidence="1" id="KW-0812">Transmembrane</keyword>
<evidence type="ECO:0000313" key="3">
    <source>
        <dbReference type="Proteomes" id="UP000679226"/>
    </source>
</evidence>
<reference evidence="2" key="1">
    <citation type="journal article" date="2021" name="PLoS Genet.">
        <title>Mobile Type VI secretion system loci of the gut Bacteroidales display extensive intra-ecosystem transfer, multi-species spread and geographical clustering.</title>
        <authorList>
            <person name="Garcia-Bayona L."/>
            <person name="Coyne M.J."/>
            <person name="Comstock L.E."/>
        </authorList>
    </citation>
    <scope>NUCLEOTIDE SEQUENCE</scope>
    <source>
        <strain evidence="2">CL11T00C20</strain>
    </source>
</reference>
<dbReference type="AlphaFoldDB" id="A0A975KIF4"/>
<sequence>MPIKYRWIPSNMSNKPHFLHFLLDLPCWMVENLKSNMSNIVQQNNTSVVYIYDLKRKYILLYNSELRFEIFFLVGLLDCWTLLLKYFLFKTLSLLLFFLFQGVRGIE</sequence>
<evidence type="ECO:0000313" key="2">
    <source>
        <dbReference type="EMBL" id="QUT46963.1"/>
    </source>
</evidence>
<dbReference type="KEGG" id="beg:INE88_03808"/>
<gene>
    <name evidence="2" type="ORF">INE88_03808</name>
</gene>
<feature type="transmembrane region" description="Helical" evidence="1">
    <location>
        <begin position="66"/>
        <end position="89"/>
    </location>
</feature>